<name>A0ABT7BSL9_9CYAN</name>
<dbReference type="NCBIfam" id="TIGR00534">
    <property type="entry name" value="OpcA"/>
    <property type="match status" value="1"/>
</dbReference>
<dbReference type="Proteomes" id="UP001232992">
    <property type="component" value="Unassembled WGS sequence"/>
</dbReference>
<feature type="domain" description="Peptidoglycan binding-like" evidence="1">
    <location>
        <begin position="54"/>
        <end position="105"/>
    </location>
</feature>
<dbReference type="InterPro" id="IPR004555">
    <property type="entry name" value="G6PDH_assembly_OpcA"/>
</dbReference>
<evidence type="ECO:0000259" key="3">
    <source>
        <dbReference type="Pfam" id="PF20171"/>
    </source>
</evidence>
<dbReference type="InterPro" id="IPR046802">
    <property type="entry name" value="OpcA_G6PD_C"/>
</dbReference>
<evidence type="ECO:0000259" key="2">
    <source>
        <dbReference type="Pfam" id="PF10128"/>
    </source>
</evidence>
<proteinExistence type="predicted"/>
<dbReference type="Pfam" id="PF20171">
    <property type="entry name" value="OpcA_G6PD_C"/>
    <property type="match status" value="1"/>
</dbReference>
<protein>
    <submittedName>
        <fullName evidence="4">Glucose-6-phosphate dehydrogenase assembly protein OpcA</fullName>
    </submittedName>
</protein>
<reference evidence="4 5" key="1">
    <citation type="submission" date="2023-01" db="EMBL/GenBank/DDBJ databases">
        <title>Novel diversity within Roseofilum (Cyanobacteria; Desertifilaceae) from marine benthic mats with descriptions of four novel species.</title>
        <authorList>
            <person name="Wang Y."/>
            <person name="Berthold D.E."/>
            <person name="Hu J."/>
            <person name="Lefler F.W."/>
            <person name="Laughinghouse H.D. IV."/>
        </authorList>
    </citation>
    <scope>NUCLEOTIDE SEQUENCE [LARGE SCALE GENOMIC DNA]</scope>
    <source>
        <strain evidence="4 5">BLCC-M143</strain>
    </source>
</reference>
<dbReference type="InterPro" id="IPR036365">
    <property type="entry name" value="PGBD-like_sf"/>
</dbReference>
<sequence length="446" mass="49523">MTTTPIVTLQKPKDISLSEIEAELNKIWLSQNTGKATPVATRAATFSMVVYEPEEYQQLLAALGFYEGAIDGINGPKTKEAIGKAQASYGLRITSRVDSQTLERLRGDYEKRSPEEKAPLSNPDFRGSSISEAIANQNPCRIITLCPVLGEDKGVSAQVSAYCPIRKSNSGGTLVCCEYITLRGTKEALERVKDLIASLLIPDLPKFFWWKATPNPEQPLFRELAQQANCIVVDSCYFSDPAAELLKINELIESETYIADLNWHRFYPWQELTAAAFDPPERRQSLVDIDRVTIDYEKGNDAQALMFLGWLASRLDWKPISYTEEGGDYDIKRVELTGTDDKTIHVELAGIPTADWGEIPGDLVGVLLNSSYPGANCCTILCSETTGCMRMEAGGSAQSCRTEQVTAVTDQKAEAMMSQQLQRWGRDVLYEESLSVSAEIIKLRQF</sequence>
<evidence type="ECO:0000313" key="5">
    <source>
        <dbReference type="Proteomes" id="UP001232992"/>
    </source>
</evidence>
<dbReference type="SUPFAM" id="SSF47090">
    <property type="entry name" value="PGBD-like"/>
    <property type="match status" value="1"/>
</dbReference>
<feature type="domain" description="Glucose-6-phosphate dehydrogenase assembly protein OpcA N-terminal" evidence="2">
    <location>
        <begin position="132"/>
        <end position="249"/>
    </location>
</feature>
<gene>
    <name evidence="4" type="primary">opcA</name>
    <name evidence="4" type="ORF">PMH09_03205</name>
</gene>
<dbReference type="InterPro" id="IPR002477">
    <property type="entry name" value="Peptidoglycan-bd-like"/>
</dbReference>
<dbReference type="Gene3D" id="1.10.101.10">
    <property type="entry name" value="PGBD-like superfamily/PGBD"/>
    <property type="match status" value="1"/>
</dbReference>
<evidence type="ECO:0000259" key="1">
    <source>
        <dbReference type="Pfam" id="PF01471"/>
    </source>
</evidence>
<dbReference type="RefSeq" id="WP_283756844.1">
    <property type="nucleotide sequence ID" value="NZ_JAQOSQ010000002.1"/>
</dbReference>
<keyword evidence="5" id="KW-1185">Reference proteome</keyword>
<dbReference type="InterPro" id="IPR046801">
    <property type="entry name" value="OpcA_G6PD_N"/>
</dbReference>
<comment type="caution">
    <text evidence="4">The sequence shown here is derived from an EMBL/GenBank/DDBJ whole genome shotgun (WGS) entry which is preliminary data.</text>
</comment>
<accession>A0ABT7BSL9</accession>
<dbReference type="Pfam" id="PF10128">
    <property type="entry name" value="OpcA_G6PD_assem"/>
    <property type="match status" value="1"/>
</dbReference>
<dbReference type="PANTHER" id="PTHR38658:SF1">
    <property type="entry name" value="OXPP CYCLE PROTEIN OPCA-RELATED"/>
    <property type="match status" value="1"/>
</dbReference>
<organism evidence="4 5">
    <name type="scientific">Roseofilum casamattae BLCC-M143</name>
    <dbReference type="NCBI Taxonomy" id="3022442"/>
    <lineage>
        <taxon>Bacteria</taxon>
        <taxon>Bacillati</taxon>
        <taxon>Cyanobacteriota</taxon>
        <taxon>Cyanophyceae</taxon>
        <taxon>Desertifilales</taxon>
        <taxon>Desertifilaceae</taxon>
        <taxon>Roseofilum</taxon>
        <taxon>Roseofilum casamattae</taxon>
    </lineage>
</organism>
<dbReference type="EMBL" id="JAQOSQ010000002">
    <property type="protein sequence ID" value="MDJ1182191.1"/>
    <property type="molecule type" value="Genomic_DNA"/>
</dbReference>
<feature type="domain" description="Glucose-6-phosphate dehydrogenase assembly protein OpcA C-terminal" evidence="3">
    <location>
        <begin position="257"/>
        <end position="434"/>
    </location>
</feature>
<dbReference type="Pfam" id="PF01471">
    <property type="entry name" value="PG_binding_1"/>
    <property type="match status" value="1"/>
</dbReference>
<dbReference type="PANTHER" id="PTHR38658">
    <property type="entry name" value="OXPP CYCLE PROTEIN OPCA-RELATED"/>
    <property type="match status" value="1"/>
</dbReference>
<dbReference type="InterPro" id="IPR036366">
    <property type="entry name" value="PGBDSf"/>
</dbReference>
<evidence type="ECO:0000313" key="4">
    <source>
        <dbReference type="EMBL" id="MDJ1182191.1"/>
    </source>
</evidence>